<accession>A0A8H4B3Y3</accession>
<dbReference type="Proteomes" id="UP000439903">
    <property type="component" value="Unassembled WGS sequence"/>
</dbReference>
<protein>
    <submittedName>
        <fullName evidence="1">Uncharacterized protein</fullName>
    </submittedName>
</protein>
<sequence>MTIQLLYNQQIDNDETTEFKFNLSNIKTLGDSDATIASKIKRILQEATKYNWICRKTPKSNKYYYEYYCEQSTIHQRNYRKHEDSTKHHNKPMQNFFKCLDHVKIQIDIFKDNALFIHYHKIIHPEPYKNV</sequence>
<dbReference type="AlphaFoldDB" id="A0A8H4B3Y3"/>
<dbReference type="EMBL" id="WTPW01000024">
    <property type="protein sequence ID" value="KAF0558061.1"/>
    <property type="molecule type" value="Genomic_DNA"/>
</dbReference>
<keyword evidence="2" id="KW-1185">Reference proteome</keyword>
<reference evidence="1 2" key="1">
    <citation type="journal article" date="2019" name="Environ. Microbiol.">
        <title>At the nexus of three kingdoms: the genome of the mycorrhizal fungus Gigaspora margarita provides insights into plant, endobacterial and fungal interactions.</title>
        <authorList>
            <person name="Venice F."/>
            <person name="Ghignone S."/>
            <person name="Salvioli di Fossalunga A."/>
            <person name="Amselem J."/>
            <person name="Novero M."/>
            <person name="Xianan X."/>
            <person name="Sedzielewska Toro K."/>
            <person name="Morin E."/>
            <person name="Lipzen A."/>
            <person name="Grigoriev I.V."/>
            <person name="Henrissat B."/>
            <person name="Martin F.M."/>
            <person name="Bonfante P."/>
        </authorList>
    </citation>
    <scope>NUCLEOTIDE SEQUENCE [LARGE SCALE GENOMIC DNA]</scope>
    <source>
        <strain evidence="1 2">BEG34</strain>
    </source>
</reference>
<evidence type="ECO:0000313" key="2">
    <source>
        <dbReference type="Proteomes" id="UP000439903"/>
    </source>
</evidence>
<name>A0A8H4B3Y3_GIGMA</name>
<evidence type="ECO:0000313" key="1">
    <source>
        <dbReference type="EMBL" id="KAF0558061.1"/>
    </source>
</evidence>
<proteinExistence type="predicted"/>
<organism evidence="1 2">
    <name type="scientific">Gigaspora margarita</name>
    <dbReference type="NCBI Taxonomy" id="4874"/>
    <lineage>
        <taxon>Eukaryota</taxon>
        <taxon>Fungi</taxon>
        <taxon>Fungi incertae sedis</taxon>
        <taxon>Mucoromycota</taxon>
        <taxon>Glomeromycotina</taxon>
        <taxon>Glomeromycetes</taxon>
        <taxon>Diversisporales</taxon>
        <taxon>Gigasporaceae</taxon>
        <taxon>Gigaspora</taxon>
    </lineage>
</organism>
<gene>
    <name evidence="1" type="ORF">F8M41_011215</name>
</gene>
<comment type="caution">
    <text evidence="1">The sequence shown here is derived from an EMBL/GenBank/DDBJ whole genome shotgun (WGS) entry which is preliminary data.</text>
</comment>